<dbReference type="Proteomes" id="UP001597118">
    <property type="component" value="Unassembled WGS sequence"/>
</dbReference>
<evidence type="ECO:0000256" key="4">
    <source>
        <dbReference type="RuleBase" id="RU004417"/>
    </source>
</evidence>
<gene>
    <name evidence="6" type="ORF">ACFSAH_13095</name>
</gene>
<dbReference type="InterPro" id="IPR006097">
    <property type="entry name" value="Glu/Leu/Phe/Val/Trp_DH_dimer"/>
</dbReference>
<evidence type="ECO:0000313" key="7">
    <source>
        <dbReference type="Proteomes" id="UP001597118"/>
    </source>
</evidence>
<dbReference type="InterPro" id="IPR046346">
    <property type="entry name" value="Aminoacid_DH-like_N_sf"/>
</dbReference>
<dbReference type="Pfam" id="PF00208">
    <property type="entry name" value="ELFV_dehydrog"/>
    <property type="match status" value="1"/>
</dbReference>
<dbReference type="Gene3D" id="3.40.50.10860">
    <property type="entry name" value="Leucine Dehydrogenase, chain A, domain 1"/>
    <property type="match status" value="1"/>
</dbReference>
<feature type="domain" description="Glutamate/phenylalanine/leucine/valine/L-tryptophan dehydrogenase C-terminal" evidence="5">
    <location>
        <begin position="152"/>
        <end position="360"/>
    </location>
</feature>
<evidence type="ECO:0000313" key="6">
    <source>
        <dbReference type="EMBL" id="MFD1630820.1"/>
    </source>
</evidence>
<dbReference type="SUPFAM" id="SSF51735">
    <property type="entry name" value="NAD(P)-binding Rossmann-fold domains"/>
    <property type="match status" value="1"/>
</dbReference>
<keyword evidence="7" id="KW-1185">Reference proteome</keyword>
<dbReference type="PRINTS" id="PR00082">
    <property type="entry name" value="GLFDHDRGNASE"/>
</dbReference>
<evidence type="ECO:0000256" key="1">
    <source>
        <dbReference type="ARBA" id="ARBA00006382"/>
    </source>
</evidence>
<dbReference type="PIRSF" id="PIRSF000188">
    <property type="entry name" value="Phe_leu_dh"/>
    <property type="match status" value="1"/>
</dbReference>
<dbReference type="SMART" id="SM00839">
    <property type="entry name" value="ELFV_dehydrog"/>
    <property type="match status" value="1"/>
</dbReference>
<accession>A0ABW4IDH6</accession>
<dbReference type="EC" id="1.4.1.-" evidence="6"/>
<dbReference type="PANTHER" id="PTHR42722">
    <property type="entry name" value="LEUCINE DEHYDROGENASE"/>
    <property type="match status" value="1"/>
</dbReference>
<name>A0ABW4IDH6_9SPHI</name>
<dbReference type="CDD" id="cd01075">
    <property type="entry name" value="NAD_bind_Leu_Phe_Val_DH"/>
    <property type="match status" value="1"/>
</dbReference>
<keyword evidence="2 4" id="KW-0560">Oxidoreductase</keyword>
<comment type="similarity">
    <text evidence="1 4">Belongs to the Glu/Leu/Phe/Val dehydrogenases family.</text>
</comment>
<dbReference type="InterPro" id="IPR006096">
    <property type="entry name" value="Glu/Leu/Phe/Val/Trp_DH_C"/>
</dbReference>
<proteinExistence type="inferred from homology"/>
<dbReference type="InterPro" id="IPR016211">
    <property type="entry name" value="Glu/Phe/Leu/Val/Trp_DH_bac/arc"/>
</dbReference>
<evidence type="ECO:0000259" key="5">
    <source>
        <dbReference type="SMART" id="SM00839"/>
    </source>
</evidence>
<dbReference type="SUPFAM" id="SSF53223">
    <property type="entry name" value="Aminoacid dehydrogenase-like, N-terminal domain"/>
    <property type="match status" value="1"/>
</dbReference>
<sequence>MSSIRFEESSVFNQLASFEHQQVVFCHDEDTGLKAIIAIHNTVLGPALGGTRMWSYETEAEALYDVLRLSKAMTYKAAITGLNLGGGKAVIIGDSRNDKSEVLMRRFGRFIENLNGSFITTQDVGTSPKDMEFIRMETKYVTGVPEVMGGAGDLSPVTAKGVYMGIKASIKEMFGTDSLAGRSIAVQGTGHVGEHLVNLLRVENAKVYVSDISEERMIRVAKKYGAEAVNNNNLFDIDFDVYAPCALGATVNSETINKMKCSIIAGSANNQLADDKRDGKLLLDKGILFAPDYLINAGGLINCYSELEGYSKKRTMQLAEKIYDATLQVLKKSKQDNIPTNIAADMIAEKRIQDIKKIKSSF</sequence>
<dbReference type="Gene3D" id="3.40.50.720">
    <property type="entry name" value="NAD(P)-binding Rossmann-like Domain"/>
    <property type="match status" value="1"/>
</dbReference>
<dbReference type="InterPro" id="IPR006095">
    <property type="entry name" value="Glu/Leu/Phe/Val/Trp_DH"/>
</dbReference>
<dbReference type="InterPro" id="IPR036291">
    <property type="entry name" value="NAD(P)-bd_dom_sf"/>
</dbReference>
<dbReference type="Pfam" id="PF02812">
    <property type="entry name" value="ELFV_dehydrog_N"/>
    <property type="match status" value="1"/>
</dbReference>
<comment type="caution">
    <text evidence="6">The sequence shown here is derived from an EMBL/GenBank/DDBJ whole genome shotgun (WGS) entry which is preliminary data.</text>
</comment>
<dbReference type="RefSeq" id="WP_379663370.1">
    <property type="nucleotide sequence ID" value="NZ_JBHUDG010000020.1"/>
</dbReference>
<dbReference type="GO" id="GO:0016491">
    <property type="term" value="F:oxidoreductase activity"/>
    <property type="evidence" value="ECO:0007669"/>
    <property type="project" value="UniProtKB-KW"/>
</dbReference>
<dbReference type="EMBL" id="JBHUDG010000020">
    <property type="protein sequence ID" value="MFD1630820.1"/>
    <property type="molecule type" value="Genomic_DNA"/>
</dbReference>
<reference evidence="7" key="1">
    <citation type="journal article" date="2019" name="Int. J. Syst. Evol. Microbiol.">
        <title>The Global Catalogue of Microorganisms (GCM) 10K type strain sequencing project: providing services to taxonomists for standard genome sequencing and annotation.</title>
        <authorList>
            <consortium name="The Broad Institute Genomics Platform"/>
            <consortium name="The Broad Institute Genome Sequencing Center for Infectious Disease"/>
            <person name="Wu L."/>
            <person name="Ma J."/>
        </authorList>
    </citation>
    <scope>NUCLEOTIDE SEQUENCE [LARGE SCALE GENOMIC DNA]</scope>
    <source>
        <strain evidence="7">CCUG 53762</strain>
    </source>
</reference>
<keyword evidence="3" id="KW-0520">NAD</keyword>
<organism evidence="6 7">
    <name type="scientific">Pseudopedobacter beijingensis</name>
    <dbReference type="NCBI Taxonomy" id="1207056"/>
    <lineage>
        <taxon>Bacteria</taxon>
        <taxon>Pseudomonadati</taxon>
        <taxon>Bacteroidota</taxon>
        <taxon>Sphingobacteriia</taxon>
        <taxon>Sphingobacteriales</taxon>
        <taxon>Sphingobacteriaceae</taxon>
        <taxon>Pseudopedobacter</taxon>
    </lineage>
</organism>
<protein>
    <submittedName>
        <fullName evidence="6">Glu/Leu/Phe/Val dehydrogenase</fullName>
        <ecNumber evidence="6">1.4.1.-</ecNumber>
    </submittedName>
</protein>
<evidence type="ECO:0000256" key="2">
    <source>
        <dbReference type="ARBA" id="ARBA00023002"/>
    </source>
</evidence>
<evidence type="ECO:0000256" key="3">
    <source>
        <dbReference type="ARBA" id="ARBA00023027"/>
    </source>
</evidence>
<dbReference type="PANTHER" id="PTHR42722:SF1">
    <property type="entry name" value="VALINE DEHYDROGENASE"/>
    <property type="match status" value="1"/>
</dbReference>